<dbReference type="Pfam" id="PF03441">
    <property type="entry name" value="FAD_binding_7"/>
    <property type="match status" value="1"/>
</dbReference>
<dbReference type="PROSITE" id="PS00394">
    <property type="entry name" value="DNA_PHOTOLYASES_1_1"/>
    <property type="match status" value="1"/>
</dbReference>
<dbReference type="Proteomes" id="UP000317355">
    <property type="component" value="Unassembled WGS sequence"/>
</dbReference>
<sequence length="487" mass="55453">MTHPSRIAIVWFRRDLRLADNPALTAALQSCDCILPVYIHAPEEEAPWKPGSASNWWLHNSLSALCDSISQTGSRLIITHGPTKEKLIEIAATTGATHLYWNRLYDPVAIERDSQIKRELHDLGIDCQSFNSNLLIEPVNVLNRQGSPYKVFTAFWRTARGMLDGIGSPLPAATQIPTPPKTVPPATLESLNLLPQNNWHEKLAAIWKPGEAGGHEQWAHFLYNNLPYYDSQRDFPAEESTTSLSPHLHFGEITPRQLFWSLQHQADQAPGIGQHLDRLSAQLGWREFAHYTLFHFPHSATESLDSRFASNIWHNGRDNRELLERWQRGETGIPIVDAGMRQLWQTGWMHNRVRMIVASLLTKNLGIHWLEGARWFWDTLVDADLANNTLGWQWTAGCGVDAAPYFRVFNPARQAERFDPAGRYIRTWLPELATADNRILINGRHAADNGIDYPPPMLDLQKTRKQALERWELIKRNPKNPASNKSV</sequence>
<reference evidence="10 11" key="1">
    <citation type="submission" date="2019-07" db="EMBL/GenBank/DDBJ databases">
        <title>The pathways for chlorine oxyanion respiration interact through the shared metabolite chlorate.</title>
        <authorList>
            <person name="Barnum T.P."/>
            <person name="Cheng Y."/>
            <person name="Hill K.A."/>
            <person name="Lucas L.N."/>
            <person name="Carlson H.K."/>
            <person name="Coates J.D."/>
        </authorList>
    </citation>
    <scope>NUCLEOTIDE SEQUENCE [LARGE SCALE GENOMIC DNA]</scope>
    <source>
        <strain evidence="10">BK-3</strain>
    </source>
</reference>
<feature type="site" description="Electron transfer via tryptophanyl radical" evidence="7">
    <location>
        <position position="392"/>
    </location>
</feature>
<dbReference type="GO" id="GO:0006139">
    <property type="term" value="P:nucleobase-containing compound metabolic process"/>
    <property type="evidence" value="ECO:0007669"/>
    <property type="project" value="UniProtKB-ARBA"/>
</dbReference>
<dbReference type="Pfam" id="PF00875">
    <property type="entry name" value="DNA_photolyase"/>
    <property type="match status" value="1"/>
</dbReference>
<feature type="binding site" evidence="6">
    <location>
        <position position="229"/>
    </location>
    <ligand>
        <name>FAD</name>
        <dbReference type="ChEBI" id="CHEBI:57692"/>
    </ligand>
</feature>
<feature type="binding site" evidence="6">
    <location>
        <begin position="241"/>
        <end position="245"/>
    </location>
    <ligand>
        <name>FAD</name>
        <dbReference type="ChEBI" id="CHEBI:57692"/>
    </ligand>
</feature>
<evidence type="ECO:0000313" key="11">
    <source>
        <dbReference type="Proteomes" id="UP000317355"/>
    </source>
</evidence>
<dbReference type="Gene3D" id="1.10.579.10">
    <property type="entry name" value="DNA Cyclobutane Dipyrimidine Photolyase, subunit A, domain 3"/>
    <property type="match status" value="1"/>
</dbReference>
<dbReference type="SUPFAM" id="SSF48173">
    <property type="entry name" value="Cryptochrome/photolyase FAD-binding domain"/>
    <property type="match status" value="1"/>
</dbReference>
<dbReference type="PRINTS" id="PR00147">
    <property type="entry name" value="DNAPHOTLYASE"/>
</dbReference>
<comment type="similarity">
    <text evidence="2">Belongs to the DNA photolyase class-1 family.</text>
</comment>
<keyword evidence="4 6" id="KW-0274">FAD</keyword>
<dbReference type="AlphaFoldDB" id="A0A558D2V5"/>
<protein>
    <submittedName>
        <fullName evidence="10">Deoxyribodipyrimidine photo-lyase</fullName>
    </submittedName>
</protein>
<dbReference type="PANTHER" id="PTHR11455">
    <property type="entry name" value="CRYPTOCHROME"/>
    <property type="match status" value="1"/>
</dbReference>
<name>A0A558D2V5_9GAMM</name>
<dbReference type="InterPro" id="IPR018394">
    <property type="entry name" value="DNA_photolyase_1_CS_C"/>
</dbReference>
<dbReference type="InterPro" id="IPR006050">
    <property type="entry name" value="DNA_photolyase_N"/>
</dbReference>
<evidence type="ECO:0000256" key="4">
    <source>
        <dbReference type="ARBA" id="ARBA00022827"/>
    </source>
</evidence>
<keyword evidence="5 8" id="KW-0157">Chromophore</keyword>
<organism evidence="10 11">
    <name type="scientific">Sedimenticola thiotaurini</name>
    <dbReference type="NCBI Taxonomy" id="1543721"/>
    <lineage>
        <taxon>Bacteria</taxon>
        <taxon>Pseudomonadati</taxon>
        <taxon>Pseudomonadota</taxon>
        <taxon>Gammaproteobacteria</taxon>
        <taxon>Chromatiales</taxon>
        <taxon>Sedimenticolaceae</taxon>
        <taxon>Sedimenticola</taxon>
    </lineage>
</organism>
<feature type="site" description="Electron transfer via tryptophanyl radical" evidence="7">
    <location>
        <position position="369"/>
    </location>
</feature>
<comment type="cofactor">
    <cofactor evidence="6">
        <name>FAD</name>
        <dbReference type="ChEBI" id="CHEBI:57692"/>
    </cofactor>
    <text evidence="6">Binds 1 FAD per subunit.</text>
</comment>
<feature type="binding site" evidence="6">
    <location>
        <begin position="382"/>
        <end position="384"/>
    </location>
    <ligand>
        <name>FAD</name>
        <dbReference type="ChEBI" id="CHEBI:57692"/>
    </ligand>
</feature>
<evidence type="ECO:0000256" key="1">
    <source>
        <dbReference type="ARBA" id="ARBA00001932"/>
    </source>
</evidence>
<dbReference type="GO" id="GO:0003904">
    <property type="term" value="F:deoxyribodipyrimidine photo-lyase activity"/>
    <property type="evidence" value="ECO:0007669"/>
    <property type="project" value="TreeGrafter"/>
</dbReference>
<dbReference type="Gene3D" id="1.25.40.80">
    <property type="match status" value="1"/>
</dbReference>
<evidence type="ECO:0000256" key="3">
    <source>
        <dbReference type="ARBA" id="ARBA00022630"/>
    </source>
</evidence>
<evidence type="ECO:0000259" key="9">
    <source>
        <dbReference type="PROSITE" id="PS51645"/>
    </source>
</evidence>
<dbReference type="InterPro" id="IPR036155">
    <property type="entry name" value="Crypto/Photolyase_N_sf"/>
</dbReference>
<dbReference type="GO" id="GO:0003677">
    <property type="term" value="F:DNA binding"/>
    <property type="evidence" value="ECO:0007669"/>
    <property type="project" value="TreeGrafter"/>
</dbReference>
<gene>
    <name evidence="10" type="ORF">FHK82_08340</name>
</gene>
<dbReference type="GO" id="GO:0009416">
    <property type="term" value="P:response to light stimulus"/>
    <property type="evidence" value="ECO:0007669"/>
    <property type="project" value="TreeGrafter"/>
</dbReference>
<dbReference type="InterPro" id="IPR002081">
    <property type="entry name" value="Cryptochrome/DNA_photolyase_1"/>
</dbReference>
<dbReference type="Gene3D" id="3.40.50.620">
    <property type="entry name" value="HUPs"/>
    <property type="match status" value="1"/>
</dbReference>
<dbReference type="PROSITE" id="PS51645">
    <property type="entry name" value="PHR_CRY_ALPHA_BETA"/>
    <property type="match status" value="1"/>
</dbReference>
<evidence type="ECO:0000256" key="5">
    <source>
        <dbReference type="ARBA" id="ARBA00022991"/>
    </source>
</evidence>
<comment type="cofactor">
    <cofactor evidence="1">
        <name>(6R)-5,10-methylene-5,6,7,8-tetrahydrofolate</name>
        <dbReference type="ChEBI" id="CHEBI:15636"/>
    </cofactor>
</comment>
<dbReference type="PANTHER" id="PTHR11455:SF9">
    <property type="entry name" value="CRYPTOCHROME CIRCADIAN CLOCK 5 ISOFORM X1"/>
    <property type="match status" value="1"/>
</dbReference>
<dbReference type="InterPro" id="IPR036134">
    <property type="entry name" value="Crypto/Photolyase_FAD-like_sf"/>
</dbReference>
<evidence type="ECO:0000256" key="2">
    <source>
        <dbReference type="ARBA" id="ARBA00005862"/>
    </source>
</evidence>
<dbReference type="InterPro" id="IPR005101">
    <property type="entry name" value="Cryptochr/Photolyase_FAD-bd"/>
</dbReference>
<evidence type="ECO:0000256" key="8">
    <source>
        <dbReference type="RuleBase" id="RU004182"/>
    </source>
</evidence>
<dbReference type="SUPFAM" id="SSF52425">
    <property type="entry name" value="Cryptochrome/photolyase, N-terminal domain"/>
    <property type="match status" value="1"/>
</dbReference>
<dbReference type="PROSITE" id="PS51257">
    <property type="entry name" value="PROKAR_LIPOPROTEIN"/>
    <property type="match status" value="1"/>
</dbReference>
<dbReference type="GO" id="GO:0006950">
    <property type="term" value="P:response to stress"/>
    <property type="evidence" value="ECO:0007669"/>
    <property type="project" value="UniProtKB-ARBA"/>
</dbReference>
<evidence type="ECO:0000313" key="10">
    <source>
        <dbReference type="EMBL" id="TVT55341.1"/>
    </source>
</evidence>
<keyword evidence="3 6" id="KW-0285">Flavoprotein</keyword>
<dbReference type="InterPro" id="IPR014729">
    <property type="entry name" value="Rossmann-like_a/b/a_fold"/>
</dbReference>
<evidence type="ECO:0000256" key="6">
    <source>
        <dbReference type="PIRSR" id="PIRSR602081-1"/>
    </source>
</evidence>
<dbReference type="GO" id="GO:0071949">
    <property type="term" value="F:FAD binding"/>
    <property type="evidence" value="ECO:0007669"/>
    <property type="project" value="TreeGrafter"/>
</dbReference>
<comment type="caution">
    <text evidence="10">The sequence shown here is derived from an EMBL/GenBank/DDBJ whole genome shotgun (WGS) entry which is preliminary data.</text>
</comment>
<feature type="domain" description="Photolyase/cryptochrome alpha/beta" evidence="9">
    <location>
        <begin position="6"/>
        <end position="135"/>
    </location>
</feature>
<comment type="similarity">
    <text evidence="8">Belongs to the DNA photolyase family.</text>
</comment>
<accession>A0A558D2V5</accession>
<proteinExistence type="inferred from homology"/>
<evidence type="ECO:0000256" key="7">
    <source>
        <dbReference type="PIRSR" id="PIRSR602081-2"/>
    </source>
</evidence>
<feature type="site" description="Electron transfer via tryptophanyl radical" evidence="7">
    <location>
        <position position="313"/>
    </location>
</feature>
<keyword evidence="10" id="KW-0456">Lyase</keyword>
<dbReference type="EMBL" id="VMRY01000034">
    <property type="protein sequence ID" value="TVT55341.1"/>
    <property type="molecule type" value="Genomic_DNA"/>
</dbReference>